<dbReference type="InterPro" id="IPR057670">
    <property type="entry name" value="SH3_retrovirus"/>
</dbReference>
<evidence type="ECO:0000256" key="1">
    <source>
        <dbReference type="SAM" id="MobiDB-lite"/>
    </source>
</evidence>
<proteinExistence type="predicted"/>
<dbReference type="EMBL" id="BAABME010015309">
    <property type="protein sequence ID" value="GAA0140520.1"/>
    <property type="molecule type" value="Genomic_DNA"/>
</dbReference>
<protein>
    <recommendedName>
        <fullName evidence="2">Retroviral polymerase SH3-like domain-containing protein</fullName>
    </recommendedName>
</protein>
<name>A0AAV3NMH7_LITER</name>
<evidence type="ECO:0000313" key="4">
    <source>
        <dbReference type="Proteomes" id="UP001454036"/>
    </source>
</evidence>
<dbReference type="Proteomes" id="UP001454036">
    <property type="component" value="Unassembled WGS sequence"/>
</dbReference>
<comment type="caution">
    <text evidence="3">The sequence shown here is derived from an EMBL/GenBank/DDBJ whole genome shotgun (WGS) entry which is preliminary data.</text>
</comment>
<evidence type="ECO:0000259" key="2">
    <source>
        <dbReference type="Pfam" id="PF25597"/>
    </source>
</evidence>
<accession>A0AAV3NMH7</accession>
<organism evidence="3 4">
    <name type="scientific">Lithospermum erythrorhizon</name>
    <name type="common">Purple gromwell</name>
    <name type="synonym">Lithospermum officinale var. erythrorhizon</name>
    <dbReference type="NCBI Taxonomy" id="34254"/>
    <lineage>
        <taxon>Eukaryota</taxon>
        <taxon>Viridiplantae</taxon>
        <taxon>Streptophyta</taxon>
        <taxon>Embryophyta</taxon>
        <taxon>Tracheophyta</taxon>
        <taxon>Spermatophyta</taxon>
        <taxon>Magnoliopsida</taxon>
        <taxon>eudicotyledons</taxon>
        <taxon>Gunneridae</taxon>
        <taxon>Pentapetalae</taxon>
        <taxon>asterids</taxon>
        <taxon>lamiids</taxon>
        <taxon>Boraginales</taxon>
        <taxon>Boraginaceae</taxon>
        <taxon>Boraginoideae</taxon>
        <taxon>Lithospermeae</taxon>
        <taxon>Lithospermum</taxon>
    </lineage>
</organism>
<keyword evidence="4" id="KW-1185">Reference proteome</keyword>
<gene>
    <name evidence="3" type="ORF">LIER_35252</name>
</gene>
<sequence length="91" mass="10215">MKLFDLETRAYFVSRDVTFYESEFPWLNDSPELLSESHCVFSEDDGVFFVLDECIDPEVGLEEVHEPPIDPVLASPGLDGATPSPHEPSLD</sequence>
<evidence type="ECO:0000313" key="3">
    <source>
        <dbReference type="EMBL" id="GAA0140520.1"/>
    </source>
</evidence>
<feature type="region of interest" description="Disordered" evidence="1">
    <location>
        <begin position="66"/>
        <end position="91"/>
    </location>
</feature>
<reference evidence="3 4" key="1">
    <citation type="submission" date="2024-01" db="EMBL/GenBank/DDBJ databases">
        <title>The complete chloroplast genome sequence of Lithospermum erythrorhizon: insights into the phylogenetic relationship among Boraginaceae species and the maternal lineages of purple gromwells.</title>
        <authorList>
            <person name="Okada T."/>
            <person name="Watanabe K."/>
        </authorList>
    </citation>
    <scope>NUCLEOTIDE SEQUENCE [LARGE SCALE GENOMIC DNA]</scope>
</reference>
<dbReference type="AlphaFoldDB" id="A0AAV3NMH7"/>
<feature type="domain" description="Retroviral polymerase SH3-like" evidence="2">
    <location>
        <begin position="2"/>
        <end position="30"/>
    </location>
</feature>
<dbReference type="Pfam" id="PF25597">
    <property type="entry name" value="SH3_retrovirus"/>
    <property type="match status" value="1"/>
</dbReference>